<evidence type="ECO:0000313" key="4">
    <source>
        <dbReference type="EMBL" id="KKY36749.1"/>
    </source>
</evidence>
<dbReference type="AlphaFoldDB" id="A0A0G2FRZ4"/>
<feature type="signal peptide" evidence="2">
    <location>
        <begin position="1"/>
        <end position="17"/>
    </location>
</feature>
<comment type="caution">
    <text evidence="4">The sequence shown here is derived from an EMBL/GenBank/DDBJ whole genome shotgun (WGS) entry which is preliminary data.</text>
</comment>
<dbReference type="Pfam" id="PF24320">
    <property type="entry name" value="DUF7492"/>
    <property type="match status" value="1"/>
</dbReference>
<keyword evidence="5" id="KW-1185">Reference proteome</keyword>
<evidence type="ECO:0000259" key="3">
    <source>
        <dbReference type="Pfam" id="PF24320"/>
    </source>
</evidence>
<feature type="region of interest" description="Disordered" evidence="1">
    <location>
        <begin position="87"/>
        <end position="112"/>
    </location>
</feature>
<evidence type="ECO:0000313" key="5">
    <source>
        <dbReference type="Proteomes" id="UP000034680"/>
    </source>
</evidence>
<dbReference type="STRING" id="1214573.A0A0G2FRZ4"/>
<accession>A0A0G2FRZ4</accession>
<feature type="chain" id="PRO_5002544525" description="DUF7492 domain-containing protein" evidence="2">
    <location>
        <begin position="18"/>
        <end position="233"/>
    </location>
</feature>
<dbReference type="OrthoDB" id="5276978at2759"/>
<name>A0A0G2FRZ4_9PEZI</name>
<dbReference type="Proteomes" id="UP000034680">
    <property type="component" value="Unassembled WGS sequence"/>
</dbReference>
<evidence type="ECO:0000256" key="1">
    <source>
        <dbReference type="SAM" id="MobiDB-lite"/>
    </source>
</evidence>
<dbReference type="Gene3D" id="2.70.50.70">
    <property type="match status" value="1"/>
</dbReference>
<reference evidence="4 5" key="2">
    <citation type="submission" date="2015-05" db="EMBL/GenBank/DDBJ databases">
        <authorList>
            <person name="Morales-Cruz A."/>
            <person name="Amrine K.C."/>
            <person name="Cantu D."/>
        </authorList>
    </citation>
    <scope>NUCLEOTIDE SEQUENCE [LARGE SCALE GENOMIC DNA]</scope>
    <source>
        <strain evidence="4">DA912</strain>
    </source>
</reference>
<dbReference type="PANTHER" id="PTHR35559:SF1">
    <property type="entry name" value="CHITIN-BINDING TYPE-4 DOMAIN-CONTAINING PROTEIN"/>
    <property type="match status" value="1"/>
</dbReference>
<protein>
    <recommendedName>
        <fullName evidence="3">DUF7492 domain-containing protein</fullName>
    </recommendedName>
</protein>
<gene>
    <name evidence="4" type="ORF">UCDDA912_g03273</name>
</gene>
<organism evidence="4 5">
    <name type="scientific">Diaporthe ampelina</name>
    <dbReference type="NCBI Taxonomy" id="1214573"/>
    <lineage>
        <taxon>Eukaryota</taxon>
        <taxon>Fungi</taxon>
        <taxon>Dikarya</taxon>
        <taxon>Ascomycota</taxon>
        <taxon>Pezizomycotina</taxon>
        <taxon>Sordariomycetes</taxon>
        <taxon>Sordariomycetidae</taxon>
        <taxon>Diaporthales</taxon>
        <taxon>Diaporthaceae</taxon>
        <taxon>Diaporthe</taxon>
    </lineage>
</organism>
<evidence type="ECO:0000256" key="2">
    <source>
        <dbReference type="SAM" id="SignalP"/>
    </source>
</evidence>
<keyword evidence="2" id="KW-0732">Signal</keyword>
<proteinExistence type="predicted"/>
<sequence>MKYSLTTCLAVVGMASAHSWLECTDHDNKDLLQKMIAGSQKTPPELIDPVFFPEKCRGWPRAKANPGDWIDESTNFSWNIAAKSWEGDRSACHPSQRSPGQEANAPMATVSPGGTIKLRYGGNGHTRGATAGANNDPGQVSVYWAGAKETEIETIDEFTDANRIAQAGFSDDSFSYPADPSIISAAQGLVDKGNWMEVTMPADMEPGRHMLAWVWSFNDAPQWSTCFDVQIQA</sequence>
<feature type="domain" description="DUF7492" evidence="3">
    <location>
        <begin position="75"/>
        <end position="150"/>
    </location>
</feature>
<dbReference type="PANTHER" id="PTHR35559">
    <property type="entry name" value="CHITIN-BINDING TYPE-4 DOMAIN-CONTAINING PROTEIN"/>
    <property type="match status" value="1"/>
</dbReference>
<dbReference type="InterPro" id="IPR055915">
    <property type="entry name" value="DUF7492"/>
</dbReference>
<dbReference type="EMBL" id="LCUC01000110">
    <property type="protein sequence ID" value="KKY36749.1"/>
    <property type="molecule type" value="Genomic_DNA"/>
</dbReference>
<reference evidence="4 5" key="1">
    <citation type="submission" date="2015-05" db="EMBL/GenBank/DDBJ databases">
        <title>Distinctive expansion of gene families associated with plant cell wall degradation and secondary metabolism in the genomes of grapevine trunk pathogens.</title>
        <authorList>
            <person name="Lawrence D.P."/>
            <person name="Travadon R."/>
            <person name="Rolshausen P.E."/>
            <person name="Baumgartner K."/>
        </authorList>
    </citation>
    <scope>NUCLEOTIDE SEQUENCE [LARGE SCALE GENOMIC DNA]</scope>
    <source>
        <strain evidence="4">DA912</strain>
    </source>
</reference>